<dbReference type="AlphaFoldDB" id="A0A8C4ZNP2"/>
<organism evidence="10 11">
    <name type="scientific">Gadus morhua</name>
    <name type="common">Atlantic cod</name>
    <dbReference type="NCBI Taxonomy" id="8049"/>
    <lineage>
        <taxon>Eukaryota</taxon>
        <taxon>Metazoa</taxon>
        <taxon>Chordata</taxon>
        <taxon>Craniata</taxon>
        <taxon>Vertebrata</taxon>
        <taxon>Euteleostomi</taxon>
        <taxon>Actinopterygii</taxon>
        <taxon>Neopterygii</taxon>
        <taxon>Teleostei</taxon>
        <taxon>Neoteleostei</taxon>
        <taxon>Acanthomorphata</taxon>
        <taxon>Zeiogadaria</taxon>
        <taxon>Gadariae</taxon>
        <taxon>Gadiformes</taxon>
        <taxon>Gadoidei</taxon>
        <taxon>Gadidae</taxon>
        <taxon>Gadus</taxon>
    </lineage>
</organism>
<evidence type="ECO:0000256" key="1">
    <source>
        <dbReference type="ARBA" id="ARBA00004430"/>
    </source>
</evidence>
<dbReference type="Ensembl" id="ENSGMOT00000017911.2">
    <property type="protein sequence ID" value="ENSGMOP00000017480.2"/>
    <property type="gene ID" value="ENSGMOG00000016231.2"/>
</dbReference>
<comment type="function">
    <text evidence="5">Microtubule inner protein (MIP) part of the dynein-decorated doublet microtubules (DMTs) in cilia axoneme, which is required for motile cilia beating.</text>
</comment>
<sequence length="332" mass="37893">MDRPQFPPKFSKVLMTPDPQYIPGYAGYCPQLKYNMGQTYGQLTHKLLTSPEVRRSSRLVLSTGYPQTADRLDWTTDRPDLIADRPDRTSDRLERNIYGPDWSTERPEQTGHETLLTTRLHRGEDRNLDNMIPGYTGFIPKRQKYFAQTYSQTCRGALKEFTRDQNTRLHSQSSNLPVHYRSPEFQGKKLYTPLAAVCDELPPPHAQKAWKPLGSPYLMHDQSPHKYFISGFTGYVPQSRFLIGRGYPATTNEALIQFGREMRSEPSSYADMRRKSSTLPPIPTVYPSSDGLLPFYDGHVPGYKFTYGNTFGKLTHNALGISDVKRSIGVRS</sequence>
<keyword evidence="2" id="KW-0963">Cytoplasm</keyword>
<dbReference type="OMA" id="CCGQDLT"/>
<dbReference type="GO" id="GO:0015630">
    <property type="term" value="C:microtubule cytoskeleton"/>
    <property type="evidence" value="ECO:0007669"/>
    <property type="project" value="UniProtKB-ARBA"/>
</dbReference>
<name>A0A8C4ZNP2_GADMO</name>
<dbReference type="GeneTree" id="ENSGT00940000154822"/>
<dbReference type="GO" id="GO:0005930">
    <property type="term" value="C:axoneme"/>
    <property type="evidence" value="ECO:0007669"/>
    <property type="project" value="UniProtKB-SubCell"/>
</dbReference>
<evidence type="ECO:0000256" key="8">
    <source>
        <dbReference type="SAM" id="MobiDB-lite"/>
    </source>
</evidence>
<gene>
    <name evidence="10" type="primary">cimip2b</name>
</gene>
<evidence type="ECO:0000256" key="2">
    <source>
        <dbReference type="ARBA" id="ARBA00022490"/>
    </source>
</evidence>
<evidence type="ECO:0000256" key="5">
    <source>
        <dbReference type="ARBA" id="ARBA00035003"/>
    </source>
</evidence>
<proteinExistence type="inferred from homology"/>
<feature type="domain" description="Ciliary microtubule inner protein 2A-C-like" evidence="9">
    <location>
        <begin position="292"/>
        <end position="319"/>
    </location>
</feature>
<dbReference type="OrthoDB" id="2019884at2759"/>
<comment type="subcellular location">
    <subcellularLocation>
        <location evidence="1">Cytoplasm</location>
        <location evidence="1">Cytoskeleton</location>
        <location evidence="1">Cilium axoneme</location>
    </subcellularLocation>
</comment>
<keyword evidence="4" id="KW-0966">Cell projection</keyword>
<protein>
    <recommendedName>
        <fullName evidence="7">Ciliary microtubule inner protein 2B</fullName>
    </recommendedName>
</protein>
<comment type="similarity">
    <text evidence="6">Belongs to the CIMIP2 family.</text>
</comment>
<reference evidence="10" key="2">
    <citation type="submission" date="2025-09" db="UniProtKB">
        <authorList>
            <consortium name="Ensembl"/>
        </authorList>
    </citation>
    <scope>IDENTIFICATION</scope>
</reference>
<dbReference type="Proteomes" id="UP000694546">
    <property type="component" value="Chromosome 4"/>
</dbReference>
<feature type="compositionally biased region" description="Basic and acidic residues" evidence="8">
    <location>
        <begin position="83"/>
        <end position="95"/>
    </location>
</feature>
<accession>A0A8C4ZNP2</accession>
<evidence type="ECO:0000256" key="6">
    <source>
        <dbReference type="ARBA" id="ARBA00035661"/>
    </source>
</evidence>
<evidence type="ECO:0000256" key="7">
    <source>
        <dbReference type="ARBA" id="ARBA00041163"/>
    </source>
</evidence>
<dbReference type="InterPro" id="IPR018902">
    <property type="entry name" value="CMI2A-C-like_dom"/>
</dbReference>
<evidence type="ECO:0000256" key="3">
    <source>
        <dbReference type="ARBA" id="ARBA00023212"/>
    </source>
</evidence>
<evidence type="ECO:0000313" key="11">
    <source>
        <dbReference type="Proteomes" id="UP000694546"/>
    </source>
</evidence>
<dbReference type="Pfam" id="PF10629">
    <property type="entry name" value="CMI2B-like"/>
    <property type="match status" value="2"/>
</dbReference>
<keyword evidence="3" id="KW-0206">Cytoskeleton</keyword>
<evidence type="ECO:0000256" key="4">
    <source>
        <dbReference type="ARBA" id="ARBA00023273"/>
    </source>
</evidence>
<dbReference type="PANTHER" id="PTHR22146">
    <property type="entry name" value="CAT EYE SYNDROME CRITICAL REGION PROTEIN 6"/>
    <property type="match status" value="1"/>
</dbReference>
<reference evidence="10" key="1">
    <citation type="submission" date="2025-08" db="UniProtKB">
        <authorList>
            <consortium name="Ensembl"/>
        </authorList>
    </citation>
    <scope>IDENTIFICATION</scope>
</reference>
<feature type="domain" description="Ciliary microtubule inner protein 2A-C-like" evidence="9">
    <location>
        <begin position="18"/>
        <end position="50"/>
    </location>
</feature>
<feature type="region of interest" description="Disordered" evidence="8">
    <location>
        <begin position="83"/>
        <end position="109"/>
    </location>
</feature>
<keyword evidence="11" id="KW-1185">Reference proteome</keyword>
<evidence type="ECO:0000259" key="9">
    <source>
        <dbReference type="Pfam" id="PF10629"/>
    </source>
</evidence>
<dbReference type="PANTHER" id="PTHR22146:SF8">
    <property type="entry name" value="PROTEIN FAM166B"/>
    <property type="match status" value="1"/>
</dbReference>
<evidence type="ECO:0000313" key="10">
    <source>
        <dbReference type="Ensembl" id="ENSGMOP00000017480.2"/>
    </source>
</evidence>